<reference evidence="1" key="1">
    <citation type="journal article" date="2021" name="Proc. Natl. Acad. Sci. U.S.A.">
        <title>A Catalog of Tens of Thousands of Viruses from Human Metagenomes Reveals Hidden Associations with Chronic Diseases.</title>
        <authorList>
            <person name="Tisza M.J."/>
            <person name="Buck C.B."/>
        </authorList>
    </citation>
    <scope>NUCLEOTIDE SEQUENCE</scope>
    <source>
        <strain evidence="1">Ct87j35</strain>
    </source>
</reference>
<protein>
    <submittedName>
        <fullName evidence="1">Uncharacterized protein</fullName>
    </submittedName>
</protein>
<dbReference type="SUPFAM" id="SSF52047">
    <property type="entry name" value="RNI-like"/>
    <property type="match status" value="1"/>
</dbReference>
<dbReference type="InterPro" id="IPR032675">
    <property type="entry name" value="LRR_dom_sf"/>
</dbReference>
<proteinExistence type="predicted"/>
<accession>A0A8S5V4F9</accession>
<dbReference type="Gene3D" id="3.80.10.10">
    <property type="entry name" value="Ribonuclease Inhibitor"/>
    <property type="match status" value="1"/>
</dbReference>
<dbReference type="EMBL" id="BK016196">
    <property type="protein sequence ID" value="DAG01640.1"/>
    <property type="molecule type" value="Genomic_DNA"/>
</dbReference>
<organism evidence="1">
    <name type="scientific">Siphoviridae sp. ct87j35</name>
    <dbReference type="NCBI Taxonomy" id="2825356"/>
    <lineage>
        <taxon>Viruses</taxon>
        <taxon>Duplodnaviria</taxon>
        <taxon>Heunggongvirae</taxon>
        <taxon>Uroviricota</taxon>
        <taxon>Caudoviricetes</taxon>
    </lineage>
</organism>
<evidence type="ECO:0000313" key="1">
    <source>
        <dbReference type="EMBL" id="DAG01640.1"/>
    </source>
</evidence>
<sequence>MSEILQDNGYDIEVTLQNVCNAFNNILEAFANIGIDCSNLTADSYGQTIKNIGTQLDELESKISEDNTNFNDIYNAILNKGQEPTEDDRSTYADAINNITTGSGDDDSDDSDSGEINIHYSSDRGGDSIFISSPRNYSMFDTETTNKIKSVTVELTYTDSLEDTVASLSIDEMSSTHYTGVISGNTVTFSDLDFSDTNRGYEMTFKNSEGTNVSSTVYSDNKLLRAKYTVTLSDGGTAEFIDGKKESNVGMFSVSISDNTDGKITTLAKRFMNWNGIKDITLTGNFSNVTSVYEMFQKFNNKTVDGMLVDLDLSGVNFDSDKLVNMGSFCWNSKNLRTVKMNENFTAYGDVSYAFEGCASLETVDIELDPNCIDGLFAGCGLLKSAKINMEDTEFWEDQPFADCSSLVSIVTSGAICSDASVKTLTLDLSASDVFKGSEFLSSLGSNNSGQTRIIKFSKVVYDALTENDKSVAGTKNYTLASGEV</sequence>
<name>A0A8S5V4F9_9CAUD</name>